<dbReference type="Gene3D" id="2.40.40.10">
    <property type="entry name" value="RlpA-like domain"/>
    <property type="match status" value="1"/>
</dbReference>
<dbReference type="InterPro" id="IPR051933">
    <property type="entry name" value="Resuscitation_pf_RpfB"/>
</dbReference>
<feature type="chain" id="PRO_5012137512" evidence="4">
    <location>
        <begin position="28"/>
        <end position="405"/>
    </location>
</feature>
<dbReference type="Pfam" id="PF24568">
    <property type="entry name" value="CC_PcsB"/>
    <property type="match status" value="1"/>
</dbReference>
<dbReference type="CDD" id="cd22786">
    <property type="entry name" value="DPBB_YuiC-like"/>
    <property type="match status" value="1"/>
</dbReference>
<dbReference type="InterPro" id="IPR010611">
    <property type="entry name" value="3D_dom"/>
</dbReference>
<sequence length="405" mass="43335">MDFVKAKKLVTVLTAVVAINLVSPVFAAAESLDSLNEQESTITRQSNQISAEVQMALNDVNDKYDQVEKTKAEIAENEATLQKAQKDIEATKANIAKRKEVMAQRLKEIQVNGGAERDWSVLLDAKNLQEFINRAYAMTLLQNAQKQKVADLNIEKEKLEKLEATVQKTTTSLKENKVNLETEASELDGKIANLKQQLADNQSTLQKIAQSKEVETARLAAEKAAKEKAAAEKAAAEKAAKEAQAAQKEAEAEKPTSSTNNSSSNSSGANSESSTNSSNKPNNNGSNSNSNNSESNTNNNTNNNGGNSSSGGRTLIMESTAYSYAEAGASYLTASGTDLRENPQAVAVDPSVIPLGTVVEVQGYGVALALDTGGAIKGNIIDVHFPTVAQCTKWGRRQVQVTIRG</sequence>
<dbReference type="PANTHER" id="PTHR39160">
    <property type="entry name" value="CELL WALL-BINDING PROTEIN YOCH"/>
    <property type="match status" value="1"/>
</dbReference>
<dbReference type="Proteomes" id="UP000182835">
    <property type="component" value="Unassembled WGS sequence"/>
</dbReference>
<feature type="domain" description="3D" evidence="5">
    <location>
        <begin position="345"/>
        <end position="403"/>
    </location>
</feature>
<evidence type="ECO:0000256" key="4">
    <source>
        <dbReference type="SAM" id="SignalP"/>
    </source>
</evidence>
<dbReference type="EMBL" id="JXKG01000017">
    <property type="protein sequence ID" value="OJG14489.1"/>
    <property type="molecule type" value="Genomic_DNA"/>
</dbReference>
<feature type="region of interest" description="Disordered" evidence="3">
    <location>
        <begin position="232"/>
        <end position="314"/>
    </location>
</feature>
<dbReference type="Gene3D" id="6.10.250.3150">
    <property type="match status" value="1"/>
</dbReference>
<dbReference type="InterPro" id="IPR036908">
    <property type="entry name" value="RlpA-like_sf"/>
</dbReference>
<dbReference type="PANTHER" id="PTHR39160:SF6">
    <property type="entry name" value="CELL WALL-BINDING PROTEIN YOCH"/>
    <property type="match status" value="1"/>
</dbReference>
<name>A0A1L8R406_9ENTE</name>
<reference evidence="7 8" key="1">
    <citation type="submission" date="2014-12" db="EMBL/GenBank/DDBJ databases">
        <title>Draft genome sequences of 29 type strains of Enterococci.</title>
        <authorList>
            <person name="Zhong Z."/>
            <person name="Sun Z."/>
            <person name="Liu W."/>
            <person name="Zhang W."/>
            <person name="Zhang H."/>
        </authorList>
    </citation>
    <scope>NUCLEOTIDE SEQUENCE [LARGE SCALE GENOMIC DNA]</scope>
    <source>
        <strain evidence="7 8">DSM 21207</strain>
    </source>
</reference>
<dbReference type="STRING" id="317010.RU96_GL000819"/>
<protein>
    <submittedName>
        <fullName evidence="7">Uncharacterized protein</fullName>
    </submittedName>
</protein>
<dbReference type="InterPro" id="IPR057309">
    <property type="entry name" value="PcsB_CC"/>
</dbReference>
<feature type="signal peptide" evidence="4">
    <location>
        <begin position="1"/>
        <end position="27"/>
    </location>
</feature>
<evidence type="ECO:0000259" key="5">
    <source>
        <dbReference type="Pfam" id="PF06725"/>
    </source>
</evidence>
<evidence type="ECO:0000259" key="6">
    <source>
        <dbReference type="Pfam" id="PF24568"/>
    </source>
</evidence>
<feature type="domain" description="Peptidoglycan hydrolase PcsB coiled-coil" evidence="6">
    <location>
        <begin position="88"/>
        <end position="161"/>
    </location>
</feature>
<keyword evidence="1 4" id="KW-0732">Signal</keyword>
<feature type="coiled-coil region" evidence="2">
    <location>
        <begin position="57"/>
        <end position="101"/>
    </location>
</feature>
<dbReference type="Pfam" id="PF06725">
    <property type="entry name" value="3D"/>
    <property type="match status" value="1"/>
</dbReference>
<evidence type="ECO:0000313" key="8">
    <source>
        <dbReference type="Proteomes" id="UP000182835"/>
    </source>
</evidence>
<feature type="compositionally biased region" description="Basic and acidic residues" evidence="3">
    <location>
        <begin position="232"/>
        <end position="241"/>
    </location>
</feature>
<proteinExistence type="predicted"/>
<evidence type="ECO:0000313" key="7">
    <source>
        <dbReference type="EMBL" id="OJG14489.1"/>
    </source>
</evidence>
<organism evidence="7 8">
    <name type="scientific">Enterococcus canintestini</name>
    <dbReference type="NCBI Taxonomy" id="317010"/>
    <lineage>
        <taxon>Bacteria</taxon>
        <taxon>Bacillati</taxon>
        <taxon>Bacillota</taxon>
        <taxon>Bacilli</taxon>
        <taxon>Lactobacillales</taxon>
        <taxon>Enterococcaceae</taxon>
        <taxon>Enterococcus</taxon>
    </lineage>
</organism>
<comment type="caution">
    <text evidence="7">The sequence shown here is derived from an EMBL/GenBank/DDBJ whole genome shotgun (WGS) entry which is preliminary data.</text>
</comment>
<dbReference type="GO" id="GO:0004553">
    <property type="term" value="F:hydrolase activity, hydrolyzing O-glycosyl compounds"/>
    <property type="evidence" value="ECO:0007669"/>
    <property type="project" value="InterPro"/>
</dbReference>
<keyword evidence="2" id="KW-0175">Coiled coil</keyword>
<dbReference type="GO" id="GO:0019867">
    <property type="term" value="C:outer membrane"/>
    <property type="evidence" value="ECO:0007669"/>
    <property type="project" value="InterPro"/>
</dbReference>
<evidence type="ECO:0000256" key="2">
    <source>
        <dbReference type="SAM" id="Coils"/>
    </source>
</evidence>
<dbReference type="GO" id="GO:0009254">
    <property type="term" value="P:peptidoglycan turnover"/>
    <property type="evidence" value="ECO:0007669"/>
    <property type="project" value="InterPro"/>
</dbReference>
<dbReference type="AlphaFoldDB" id="A0A1L8R406"/>
<accession>A0A1L8R406</accession>
<dbReference type="SUPFAM" id="SSF50685">
    <property type="entry name" value="Barwin-like endoglucanases"/>
    <property type="match status" value="1"/>
</dbReference>
<evidence type="ECO:0000256" key="1">
    <source>
        <dbReference type="ARBA" id="ARBA00022729"/>
    </source>
</evidence>
<gene>
    <name evidence="7" type="ORF">RU96_GL000819</name>
</gene>
<evidence type="ECO:0000256" key="3">
    <source>
        <dbReference type="SAM" id="MobiDB-lite"/>
    </source>
</evidence>
<feature type="compositionally biased region" description="Low complexity" evidence="3">
    <location>
        <begin position="256"/>
        <end position="312"/>
    </location>
</feature>